<evidence type="ECO:0000256" key="7">
    <source>
        <dbReference type="ARBA" id="ARBA00022840"/>
    </source>
</evidence>
<dbReference type="EMBL" id="JAEKJA010000015">
    <property type="protein sequence ID" value="MBJ3777390.1"/>
    <property type="molecule type" value="Genomic_DNA"/>
</dbReference>
<dbReference type="GO" id="GO:0030256">
    <property type="term" value="C:type I protein secretion system complex"/>
    <property type="evidence" value="ECO:0007669"/>
    <property type="project" value="InterPro"/>
</dbReference>
<keyword evidence="14" id="KW-1185">Reference proteome</keyword>
<feature type="transmembrane region" description="Helical" evidence="10">
    <location>
        <begin position="152"/>
        <end position="171"/>
    </location>
</feature>
<dbReference type="Gene3D" id="3.40.50.300">
    <property type="entry name" value="P-loop containing nucleotide triphosphate hydrolases"/>
    <property type="match status" value="1"/>
</dbReference>
<comment type="caution">
    <text evidence="13">The sequence shown here is derived from an EMBL/GenBank/DDBJ whole genome shotgun (WGS) entry which is preliminary data.</text>
</comment>
<gene>
    <name evidence="13" type="ORF">JCR33_16910</name>
</gene>
<dbReference type="GO" id="GO:0140359">
    <property type="term" value="F:ABC-type transporter activity"/>
    <property type="evidence" value="ECO:0007669"/>
    <property type="project" value="InterPro"/>
</dbReference>
<evidence type="ECO:0000256" key="3">
    <source>
        <dbReference type="ARBA" id="ARBA00022448"/>
    </source>
</evidence>
<dbReference type="Pfam" id="PF00664">
    <property type="entry name" value="ABC_membrane"/>
    <property type="match status" value="1"/>
</dbReference>
<comment type="similarity">
    <text evidence="2">Belongs to the ABC transporter superfamily.</text>
</comment>
<dbReference type="PROSITE" id="PS50929">
    <property type="entry name" value="ABC_TM1F"/>
    <property type="match status" value="1"/>
</dbReference>
<comment type="subcellular location">
    <subcellularLocation>
        <location evidence="1">Cell membrane</location>
        <topology evidence="1">Multi-pass membrane protein</topology>
    </subcellularLocation>
</comment>
<feature type="transmembrane region" description="Helical" evidence="10">
    <location>
        <begin position="52"/>
        <end position="75"/>
    </location>
</feature>
<dbReference type="PANTHER" id="PTHR24221:SF654">
    <property type="entry name" value="ATP-BINDING CASSETTE SUB-FAMILY B MEMBER 6"/>
    <property type="match status" value="1"/>
</dbReference>
<dbReference type="GO" id="GO:0034040">
    <property type="term" value="F:ATPase-coupled lipid transmembrane transporter activity"/>
    <property type="evidence" value="ECO:0007669"/>
    <property type="project" value="TreeGrafter"/>
</dbReference>
<dbReference type="InterPro" id="IPR010128">
    <property type="entry name" value="ATPase_T1SS_PrtD-like"/>
</dbReference>
<feature type="transmembrane region" description="Helical" evidence="10">
    <location>
        <begin position="244"/>
        <end position="262"/>
    </location>
</feature>
<dbReference type="RefSeq" id="WP_198883297.1">
    <property type="nucleotide sequence ID" value="NZ_JAEKJA010000015.1"/>
</dbReference>
<dbReference type="InterPro" id="IPR003439">
    <property type="entry name" value="ABC_transporter-like_ATP-bd"/>
</dbReference>
<dbReference type="CDD" id="cd18586">
    <property type="entry name" value="ABC_6TM_PrtD_like"/>
    <property type="match status" value="1"/>
</dbReference>
<dbReference type="CDD" id="cd03246">
    <property type="entry name" value="ABCC_Protease_Secretion"/>
    <property type="match status" value="1"/>
</dbReference>
<dbReference type="InterPro" id="IPR027417">
    <property type="entry name" value="P-loop_NTPase"/>
</dbReference>
<evidence type="ECO:0000259" key="11">
    <source>
        <dbReference type="PROSITE" id="PS50893"/>
    </source>
</evidence>
<keyword evidence="9 10" id="KW-0472">Membrane</keyword>
<evidence type="ECO:0000256" key="8">
    <source>
        <dbReference type="ARBA" id="ARBA00022989"/>
    </source>
</evidence>
<feature type="domain" description="ABC transporter" evidence="11">
    <location>
        <begin position="327"/>
        <end position="563"/>
    </location>
</feature>
<dbReference type="PANTHER" id="PTHR24221">
    <property type="entry name" value="ATP-BINDING CASSETTE SUB-FAMILY B"/>
    <property type="match status" value="1"/>
</dbReference>
<evidence type="ECO:0000256" key="5">
    <source>
        <dbReference type="ARBA" id="ARBA00022692"/>
    </source>
</evidence>
<dbReference type="InterPro" id="IPR039421">
    <property type="entry name" value="Type_1_exporter"/>
</dbReference>
<keyword evidence="6" id="KW-0547">Nucleotide-binding</keyword>
<dbReference type="GO" id="GO:0005886">
    <property type="term" value="C:plasma membrane"/>
    <property type="evidence" value="ECO:0007669"/>
    <property type="project" value="UniProtKB-SubCell"/>
</dbReference>
<evidence type="ECO:0000313" key="14">
    <source>
        <dbReference type="Proteomes" id="UP000609531"/>
    </source>
</evidence>
<dbReference type="InterPro" id="IPR003593">
    <property type="entry name" value="AAA+_ATPase"/>
</dbReference>
<dbReference type="Proteomes" id="UP000609531">
    <property type="component" value="Unassembled WGS sequence"/>
</dbReference>
<keyword evidence="8 10" id="KW-1133">Transmembrane helix</keyword>
<dbReference type="AlphaFoldDB" id="A0A934ISU5"/>
<dbReference type="SMART" id="SM00382">
    <property type="entry name" value="AAA"/>
    <property type="match status" value="1"/>
</dbReference>
<dbReference type="GO" id="GO:0005524">
    <property type="term" value="F:ATP binding"/>
    <property type="evidence" value="ECO:0007669"/>
    <property type="project" value="UniProtKB-KW"/>
</dbReference>
<dbReference type="GO" id="GO:0030253">
    <property type="term" value="P:protein secretion by the type I secretion system"/>
    <property type="evidence" value="ECO:0007669"/>
    <property type="project" value="InterPro"/>
</dbReference>
<evidence type="ECO:0000256" key="2">
    <source>
        <dbReference type="ARBA" id="ARBA00005417"/>
    </source>
</evidence>
<evidence type="ECO:0000256" key="4">
    <source>
        <dbReference type="ARBA" id="ARBA00022475"/>
    </source>
</evidence>
<dbReference type="PROSITE" id="PS00211">
    <property type="entry name" value="ABC_TRANSPORTER_1"/>
    <property type="match status" value="1"/>
</dbReference>
<keyword evidence="7" id="KW-0067">ATP-binding</keyword>
<evidence type="ECO:0000256" key="1">
    <source>
        <dbReference type="ARBA" id="ARBA00004651"/>
    </source>
</evidence>
<dbReference type="PROSITE" id="PS50893">
    <property type="entry name" value="ABC_TRANSPORTER_2"/>
    <property type="match status" value="1"/>
</dbReference>
<accession>A0A934ISU5</accession>
<sequence length="570" mass="60954">MATKTVTARILRTARTALIGIGVFSFVINLLMLTGPIYMLQIYDRVLASGSIPTLITLSMIVIVLYAFMAALDLIRQRILIRIGHTFDDEIGATAFASYVDAPMKLGTLAAHAQPIRDVDQLRQFFSSTGITALFDMPWMPLYLAVVYMVHPALGLLATVGGVFLIVIAILTDRMARQAVAQSSETSTKRSLFADSARRNAEVVRGMGMLGGIGYVFADLNRSFLRANARSAEIVSTSTVLTKVFRLFLQSAILGLGAFLAVEQLITPGSMIAASIIMSRALQPIEAAVGNWRQFLGSRQSYRRLNATLEATDDSERMELPVPHATVAVDHIAVLPPGGRTPILHDVSFSLKSGEALGVIGRSGSGKSTLARALVGVWPTARGTVTLDGAPIGQYPAGALGRHLGYLPQDVELFEGTVADNIARFDPDFAPETVVAAARAAGVHDLVLSLPEGYNTVLGESGATLSGGQRQRIGLARALYGDPFLVVLDEPSSNLDSEGEAALTAAVDAVKARGGIAVIVAHRPSTVRSVDKLLMMGDGRMLDYGPRDEILAKVTRRRTDVRMVPTEAAE</sequence>
<feature type="transmembrane region" description="Helical" evidence="10">
    <location>
        <begin position="17"/>
        <end position="40"/>
    </location>
</feature>
<dbReference type="InterPro" id="IPR011527">
    <property type="entry name" value="ABC1_TM_dom"/>
</dbReference>
<dbReference type="SUPFAM" id="SSF90123">
    <property type="entry name" value="ABC transporter transmembrane region"/>
    <property type="match status" value="1"/>
</dbReference>
<organism evidence="13 14">
    <name type="scientific">Acuticoccus mangrovi</name>
    <dbReference type="NCBI Taxonomy" id="2796142"/>
    <lineage>
        <taxon>Bacteria</taxon>
        <taxon>Pseudomonadati</taxon>
        <taxon>Pseudomonadota</taxon>
        <taxon>Alphaproteobacteria</taxon>
        <taxon>Hyphomicrobiales</taxon>
        <taxon>Amorphaceae</taxon>
        <taxon>Acuticoccus</taxon>
    </lineage>
</organism>
<dbReference type="NCBIfam" id="TIGR01842">
    <property type="entry name" value="type_I_sec_PrtD"/>
    <property type="match status" value="1"/>
</dbReference>
<dbReference type="InterPro" id="IPR047957">
    <property type="entry name" value="ABC_AprD-like_6TM"/>
</dbReference>
<dbReference type="InterPro" id="IPR036640">
    <property type="entry name" value="ABC1_TM_sf"/>
</dbReference>
<name>A0A934ISU5_9HYPH</name>
<dbReference type="Gene3D" id="1.20.1560.10">
    <property type="entry name" value="ABC transporter type 1, transmembrane domain"/>
    <property type="match status" value="1"/>
</dbReference>
<dbReference type="SUPFAM" id="SSF52540">
    <property type="entry name" value="P-loop containing nucleoside triphosphate hydrolases"/>
    <property type="match status" value="1"/>
</dbReference>
<dbReference type="InterPro" id="IPR017871">
    <property type="entry name" value="ABC_transporter-like_CS"/>
</dbReference>
<dbReference type="GO" id="GO:0016887">
    <property type="term" value="F:ATP hydrolysis activity"/>
    <property type="evidence" value="ECO:0007669"/>
    <property type="project" value="InterPro"/>
</dbReference>
<dbReference type="FunFam" id="3.40.50.300:FF:001444">
    <property type="entry name" value="ABC transporter ATP-binding protein"/>
    <property type="match status" value="1"/>
</dbReference>
<evidence type="ECO:0000256" key="10">
    <source>
        <dbReference type="SAM" id="Phobius"/>
    </source>
</evidence>
<feature type="domain" description="ABC transmembrane type-1" evidence="12">
    <location>
        <begin position="19"/>
        <end position="297"/>
    </location>
</feature>
<reference evidence="13" key="1">
    <citation type="submission" date="2020-12" db="EMBL/GenBank/DDBJ databases">
        <title>Bacterial taxonomy.</title>
        <authorList>
            <person name="Pan X."/>
        </authorList>
    </citation>
    <scope>NUCLEOTIDE SEQUENCE</scope>
    <source>
        <strain evidence="13">B2012</strain>
    </source>
</reference>
<protein>
    <submittedName>
        <fullName evidence="13">Type I secretion system permease/ATPase</fullName>
    </submittedName>
</protein>
<proteinExistence type="inferred from homology"/>
<feature type="transmembrane region" description="Helical" evidence="10">
    <location>
        <begin position="125"/>
        <end position="146"/>
    </location>
</feature>
<evidence type="ECO:0000256" key="9">
    <source>
        <dbReference type="ARBA" id="ARBA00023136"/>
    </source>
</evidence>
<dbReference type="Pfam" id="PF00005">
    <property type="entry name" value="ABC_tran"/>
    <property type="match status" value="1"/>
</dbReference>
<keyword evidence="4" id="KW-1003">Cell membrane</keyword>
<evidence type="ECO:0000256" key="6">
    <source>
        <dbReference type="ARBA" id="ARBA00022741"/>
    </source>
</evidence>
<keyword evidence="3" id="KW-0813">Transport</keyword>
<evidence type="ECO:0000313" key="13">
    <source>
        <dbReference type="EMBL" id="MBJ3777390.1"/>
    </source>
</evidence>
<evidence type="ECO:0000259" key="12">
    <source>
        <dbReference type="PROSITE" id="PS50929"/>
    </source>
</evidence>
<keyword evidence="5 10" id="KW-0812">Transmembrane</keyword>